<dbReference type="NCBIfam" id="TIGR01460">
    <property type="entry name" value="HAD-SF-IIA"/>
    <property type="match status" value="1"/>
</dbReference>
<evidence type="ECO:0000256" key="4">
    <source>
        <dbReference type="PIRSR" id="PIRSR000915-3"/>
    </source>
</evidence>
<keyword evidence="5" id="KW-0378">Hydrolase</keyword>
<evidence type="ECO:0000256" key="3">
    <source>
        <dbReference type="PIRSR" id="PIRSR000915-2"/>
    </source>
</evidence>
<feature type="binding site" evidence="4">
    <location>
        <position position="26"/>
    </location>
    <ligand>
        <name>Mg(2+)</name>
        <dbReference type="ChEBI" id="CHEBI:18420"/>
    </ligand>
</feature>
<dbReference type="Pfam" id="PF13242">
    <property type="entry name" value="Hydrolase_like"/>
    <property type="match status" value="1"/>
</dbReference>
<dbReference type="Pfam" id="PF13344">
    <property type="entry name" value="Hydrolase_6"/>
    <property type="match status" value="1"/>
</dbReference>
<feature type="binding site" evidence="3">
    <location>
        <position position="197"/>
    </location>
    <ligand>
        <name>substrate</name>
    </ligand>
</feature>
<reference evidence="5" key="1">
    <citation type="journal article" date="2021" name="PeerJ">
        <title>Extensive microbial diversity within the chicken gut microbiome revealed by metagenomics and culture.</title>
        <authorList>
            <person name="Gilroy R."/>
            <person name="Ravi A."/>
            <person name="Getino M."/>
            <person name="Pursley I."/>
            <person name="Horton D.L."/>
            <person name="Alikhan N.F."/>
            <person name="Baker D."/>
            <person name="Gharbi K."/>
            <person name="Hall N."/>
            <person name="Watson M."/>
            <person name="Adriaenssens E.M."/>
            <person name="Foster-Nyarko E."/>
            <person name="Jarju S."/>
            <person name="Secka A."/>
            <person name="Antonio M."/>
            <person name="Oren A."/>
            <person name="Chaudhuri R.R."/>
            <person name="La Ragione R."/>
            <person name="Hildebrand F."/>
            <person name="Pallen M.J."/>
        </authorList>
    </citation>
    <scope>NUCLEOTIDE SEQUENCE</scope>
    <source>
        <strain evidence="5">CHK199-9574</strain>
    </source>
</reference>
<dbReference type="EMBL" id="DXCO01000031">
    <property type="protein sequence ID" value="HIY78203.1"/>
    <property type="molecule type" value="Genomic_DNA"/>
</dbReference>
<comment type="similarity">
    <text evidence="1">Belongs to the HAD-like hydrolase superfamily. NagD family.</text>
</comment>
<dbReference type="EC" id="3.1.3.-" evidence="1"/>
<feature type="binding site" evidence="4">
    <location>
        <position position="24"/>
    </location>
    <ligand>
        <name>Mg(2+)</name>
        <dbReference type="ChEBI" id="CHEBI:18420"/>
    </ligand>
</feature>
<organism evidence="5 6">
    <name type="scientific">Candidatus Borkfalkia excrementavium</name>
    <dbReference type="NCBI Taxonomy" id="2838505"/>
    <lineage>
        <taxon>Bacteria</taxon>
        <taxon>Bacillati</taxon>
        <taxon>Bacillota</taxon>
        <taxon>Clostridia</taxon>
        <taxon>Christensenellales</taxon>
        <taxon>Christensenellaceae</taxon>
        <taxon>Candidatus Borkfalkia</taxon>
    </lineage>
</organism>
<evidence type="ECO:0000313" key="5">
    <source>
        <dbReference type="EMBL" id="HIY78203.1"/>
    </source>
</evidence>
<evidence type="ECO:0000256" key="2">
    <source>
        <dbReference type="PIRSR" id="PIRSR000915-1"/>
    </source>
</evidence>
<protein>
    <recommendedName>
        <fullName evidence="1">Acid sugar phosphatase</fullName>
        <ecNumber evidence="1">3.1.3.-</ecNumber>
    </recommendedName>
</protein>
<name>A0A9D1ZB79_9FIRM</name>
<accession>A0A9D1ZB79</accession>
<comment type="function">
    <text evidence="1">Catalyzes the dephosphorylation of 2-6 carbon acid sugars in vitro.</text>
</comment>
<dbReference type="Proteomes" id="UP000824135">
    <property type="component" value="Unassembled WGS sequence"/>
</dbReference>
<dbReference type="PIRSF" id="PIRSF000915">
    <property type="entry name" value="PGP-type_phosphatase"/>
    <property type="match status" value="1"/>
</dbReference>
<dbReference type="InterPro" id="IPR036412">
    <property type="entry name" value="HAD-like_sf"/>
</dbReference>
<proteinExistence type="inferred from homology"/>
<dbReference type="GO" id="GO:0016791">
    <property type="term" value="F:phosphatase activity"/>
    <property type="evidence" value="ECO:0007669"/>
    <property type="project" value="TreeGrafter"/>
</dbReference>
<sequence length="272" mass="29584">MLFSAENERALKNLVKQTKVFLLDMDGTVYIENELIGDMKNTLASIRSSGRRLVYFTNNSSKTVAEYEAKLKKLGIFGEGDFVYTSGTATIEFLNEHYAGKRVYLVGTEGLKGEFAAGGVQISSADEAEVAVLAYDTTLTFEKLTEINRLIAEGKPYIATHPDAVCPAKGVFPPDVGSFIQLLKCSSGREPDIICGKPYTVMGDCIKRRLALPASAIAMAGDRPHTDIRFGNNNGFHTLLVLSGETDAALAERTPDRAEAVAQSLNDLVKYL</sequence>
<dbReference type="InterPro" id="IPR023214">
    <property type="entry name" value="HAD_sf"/>
</dbReference>
<dbReference type="Gene3D" id="3.40.50.1000">
    <property type="entry name" value="HAD superfamily/HAD-like"/>
    <property type="match status" value="2"/>
</dbReference>
<gene>
    <name evidence="5" type="ORF">H9728_04085</name>
</gene>
<dbReference type="SUPFAM" id="SSF56784">
    <property type="entry name" value="HAD-like"/>
    <property type="match status" value="1"/>
</dbReference>
<dbReference type="PANTHER" id="PTHR19288">
    <property type="entry name" value="4-NITROPHENYLPHOSPHATASE-RELATED"/>
    <property type="match status" value="1"/>
</dbReference>
<dbReference type="AlphaFoldDB" id="A0A9D1ZB79"/>
<feature type="binding site" evidence="4">
    <location>
        <position position="222"/>
    </location>
    <ligand>
        <name>Mg(2+)</name>
        <dbReference type="ChEBI" id="CHEBI:18420"/>
    </ligand>
</feature>
<keyword evidence="1 4" id="KW-0460">Magnesium</keyword>
<keyword evidence="1 4" id="KW-0479">Metal-binding</keyword>
<feature type="active site" description="Nucleophile" evidence="2">
    <location>
        <position position="24"/>
    </location>
</feature>
<evidence type="ECO:0000313" key="6">
    <source>
        <dbReference type="Proteomes" id="UP000824135"/>
    </source>
</evidence>
<dbReference type="PANTHER" id="PTHR19288:SF46">
    <property type="entry name" value="HALOACID DEHALOGENASE-LIKE HYDROLASE DOMAIN-CONTAINING PROTEIN 2"/>
    <property type="match status" value="1"/>
</dbReference>
<dbReference type="GO" id="GO:0005737">
    <property type="term" value="C:cytoplasm"/>
    <property type="evidence" value="ECO:0007669"/>
    <property type="project" value="TreeGrafter"/>
</dbReference>
<reference evidence="5" key="2">
    <citation type="submission" date="2021-04" db="EMBL/GenBank/DDBJ databases">
        <authorList>
            <person name="Gilroy R."/>
        </authorList>
    </citation>
    <scope>NUCLEOTIDE SEQUENCE</scope>
    <source>
        <strain evidence="5">CHK199-9574</strain>
    </source>
</reference>
<comment type="caution">
    <text evidence="5">The sequence shown here is derived from an EMBL/GenBank/DDBJ whole genome shotgun (WGS) entry which is preliminary data.</text>
</comment>
<feature type="active site" description="Proton donor" evidence="2">
    <location>
        <position position="26"/>
    </location>
</feature>
<evidence type="ECO:0000256" key="1">
    <source>
        <dbReference type="PIRNR" id="PIRNR000915"/>
    </source>
</evidence>
<dbReference type="InterPro" id="IPR006357">
    <property type="entry name" value="HAD-SF_hydro_IIA"/>
</dbReference>
<dbReference type="GO" id="GO:0046872">
    <property type="term" value="F:metal ion binding"/>
    <property type="evidence" value="ECO:0007669"/>
    <property type="project" value="UniProtKB-KW"/>
</dbReference>
<comment type="cofactor">
    <cofactor evidence="4">
        <name>Mg(2+)</name>
        <dbReference type="ChEBI" id="CHEBI:18420"/>
    </cofactor>
    <text evidence="4">Divalent metal ions. Mg(2+) is the most effective.</text>
</comment>